<dbReference type="Proteomes" id="UP000544222">
    <property type="component" value="Unassembled WGS sequence"/>
</dbReference>
<dbReference type="EMBL" id="JACHYB010000002">
    <property type="protein sequence ID" value="MBB3188711.1"/>
    <property type="molecule type" value="Genomic_DNA"/>
</dbReference>
<dbReference type="SUPFAM" id="SSF51445">
    <property type="entry name" value="(Trans)glycosidases"/>
    <property type="match status" value="1"/>
</dbReference>
<evidence type="ECO:0000256" key="5">
    <source>
        <dbReference type="ARBA" id="ARBA00023295"/>
    </source>
</evidence>
<protein>
    <recommendedName>
        <fullName evidence="2">alpha-L-fucosidase</fullName>
        <ecNumber evidence="2">3.2.1.51</ecNumber>
    </recommendedName>
</protein>
<name>A0A7W5DTB8_9PORP</name>
<dbReference type="Pfam" id="PF01120">
    <property type="entry name" value="Alpha_L_fucos"/>
    <property type="match status" value="1"/>
</dbReference>
<gene>
    <name evidence="8" type="ORF">FHX64_002909</name>
</gene>
<evidence type="ECO:0000313" key="9">
    <source>
        <dbReference type="Proteomes" id="UP000544222"/>
    </source>
</evidence>
<dbReference type="RefSeq" id="WP_183414437.1">
    <property type="nucleotide sequence ID" value="NZ_JACHYB010000002.1"/>
</dbReference>
<proteinExistence type="inferred from homology"/>
<dbReference type="AlphaFoldDB" id="A0A7W5DTB8"/>
<dbReference type="Gene3D" id="2.60.120.260">
    <property type="entry name" value="Galactose-binding domain-like"/>
    <property type="match status" value="1"/>
</dbReference>
<dbReference type="GO" id="GO:0005764">
    <property type="term" value="C:lysosome"/>
    <property type="evidence" value="ECO:0007669"/>
    <property type="project" value="TreeGrafter"/>
</dbReference>
<sequence>MKNKITVLLFLFFLLTGPNVFGQPTKLATPTPDQYSWHEQGRIMFITYGPATWQGREYDNHSTPLWRINPKQLNTDQWCRVAKSWGAKEILFVAKHVGGFCWWPTKTTDYDISHTPYEGGKGDVLKQLSVSCKKYGLNLGIYVYPGELGSAGKTKDPSQQARYDKIYREQLREVLSRYGTIKEVWFDGSCMIPVKDILAKYAPHAVVFQGPEATIRWAGNEDGILSYPAWNSLTGKDLKTGVATEAQSNPNGDAWAPLEADVPLYTHYWFWSPEKEKTSLTLSQLMKIYYKSVGYGGVMLLNATPDTTGLIPAADVKLYAALGQEIKHRFSHPAGQVAHIRGNMAGITFQSPTAINHAITMEDYRHGERIRSYEIEGYENGQWRKLAEGISVGRKKIDYFPTIKVTRVRLRILQAAALPYIRSFAVYEVSGFKPFPDNGKTDWKECAEWSPNLFKGGHCRLKVNLTPYIPEPGQYEVKLVPTQNGGLNTFHVDSVQLYFQGERSSPEFLIKESPLDYSVNQTQQVTRETCTELEFYLTRDKQNERGGIILTKKE</sequence>
<accession>A0A7W5DTB8</accession>
<dbReference type="InterPro" id="IPR057739">
    <property type="entry name" value="Glyco_hydro_29_N"/>
</dbReference>
<dbReference type="Gene3D" id="3.20.20.80">
    <property type="entry name" value="Glycosidases"/>
    <property type="match status" value="1"/>
</dbReference>
<evidence type="ECO:0000256" key="6">
    <source>
        <dbReference type="SAM" id="SignalP"/>
    </source>
</evidence>
<dbReference type="GO" id="GO:0004560">
    <property type="term" value="F:alpha-L-fucosidase activity"/>
    <property type="evidence" value="ECO:0007669"/>
    <property type="project" value="UniProtKB-EC"/>
</dbReference>
<keyword evidence="3 6" id="KW-0732">Signal</keyword>
<evidence type="ECO:0000313" key="8">
    <source>
        <dbReference type="EMBL" id="MBB3188711.1"/>
    </source>
</evidence>
<feature type="signal peptide" evidence="6">
    <location>
        <begin position="1"/>
        <end position="22"/>
    </location>
</feature>
<organism evidence="8 9">
    <name type="scientific">Microbacter margulisiae</name>
    <dbReference type="NCBI Taxonomy" id="1350067"/>
    <lineage>
        <taxon>Bacteria</taxon>
        <taxon>Pseudomonadati</taxon>
        <taxon>Bacteroidota</taxon>
        <taxon>Bacteroidia</taxon>
        <taxon>Bacteroidales</taxon>
        <taxon>Porphyromonadaceae</taxon>
        <taxon>Microbacter</taxon>
    </lineage>
</organism>
<feature type="chain" id="PRO_5031233924" description="alpha-L-fucosidase" evidence="6">
    <location>
        <begin position="23"/>
        <end position="554"/>
    </location>
</feature>
<comment type="caution">
    <text evidence="8">The sequence shown here is derived from an EMBL/GenBank/DDBJ whole genome shotgun (WGS) entry which is preliminary data.</text>
</comment>
<dbReference type="PANTHER" id="PTHR10030:SF37">
    <property type="entry name" value="ALPHA-L-FUCOSIDASE-RELATED"/>
    <property type="match status" value="1"/>
</dbReference>
<dbReference type="EC" id="3.2.1.51" evidence="2"/>
<dbReference type="SMART" id="SM00812">
    <property type="entry name" value="Alpha_L_fucos"/>
    <property type="match status" value="1"/>
</dbReference>
<evidence type="ECO:0000256" key="2">
    <source>
        <dbReference type="ARBA" id="ARBA00012662"/>
    </source>
</evidence>
<keyword evidence="9" id="KW-1185">Reference proteome</keyword>
<evidence type="ECO:0000256" key="4">
    <source>
        <dbReference type="ARBA" id="ARBA00022801"/>
    </source>
</evidence>
<keyword evidence="4 8" id="KW-0378">Hydrolase</keyword>
<evidence type="ECO:0000259" key="7">
    <source>
        <dbReference type="Pfam" id="PF01120"/>
    </source>
</evidence>
<reference evidence="8 9" key="1">
    <citation type="submission" date="2020-08" db="EMBL/GenBank/DDBJ databases">
        <title>Genomic Encyclopedia of Type Strains, Phase IV (KMG-IV): sequencing the most valuable type-strain genomes for metagenomic binning, comparative biology and taxonomic classification.</title>
        <authorList>
            <person name="Goeker M."/>
        </authorList>
    </citation>
    <scope>NUCLEOTIDE SEQUENCE [LARGE SCALE GENOMIC DNA]</scope>
    <source>
        <strain evidence="8 9">DSM 27471</strain>
    </source>
</reference>
<evidence type="ECO:0000256" key="3">
    <source>
        <dbReference type="ARBA" id="ARBA00022729"/>
    </source>
</evidence>
<dbReference type="GO" id="GO:0006004">
    <property type="term" value="P:fucose metabolic process"/>
    <property type="evidence" value="ECO:0007669"/>
    <property type="project" value="TreeGrafter"/>
</dbReference>
<keyword evidence="5 8" id="KW-0326">Glycosidase</keyword>
<feature type="domain" description="Glycoside hydrolase family 29 N-terminal" evidence="7">
    <location>
        <begin position="67"/>
        <end position="324"/>
    </location>
</feature>
<dbReference type="PANTHER" id="PTHR10030">
    <property type="entry name" value="ALPHA-L-FUCOSIDASE"/>
    <property type="match status" value="1"/>
</dbReference>
<dbReference type="InterPro" id="IPR000933">
    <property type="entry name" value="Glyco_hydro_29"/>
</dbReference>
<comment type="similarity">
    <text evidence="1">Belongs to the glycosyl hydrolase 29 family.</text>
</comment>
<dbReference type="GO" id="GO:0016139">
    <property type="term" value="P:glycoside catabolic process"/>
    <property type="evidence" value="ECO:0007669"/>
    <property type="project" value="TreeGrafter"/>
</dbReference>
<evidence type="ECO:0000256" key="1">
    <source>
        <dbReference type="ARBA" id="ARBA00007951"/>
    </source>
</evidence>
<dbReference type="InterPro" id="IPR017853">
    <property type="entry name" value="GH"/>
</dbReference>